<organism evidence="2 4">
    <name type="scientific">Moraxella equi</name>
    <dbReference type="NCBI Taxonomy" id="60442"/>
    <lineage>
        <taxon>Bacteria</taxon>
        <taxon>Pseudomonadati</taxon>
        <taxon>Pseudomonadota</taxon>
        <taxon>Gammaproteobacteria</taxon>
        <taxon>Moraxellales</taxon>
        <taxon>Moraxellaceae</taxon>
        <taxon>Moraxella</taxon>
    </lineage>
</organism>
<protein>
    <submittedName>
        <fullName evidence="2">Uncharacterized protein</fullName>
    </submittedName>
</protein>
<dbReference type="AlphaFoldDB" id="A0A378QRJ6"/>
<evidence type="ECO:0000313" key="2">
    <source>
        <dbReference type="EMBL" id="STZ01983.1"/>
    </source>
</evidence>
<evidence type="ECO:0000313" key="1">
    <source>
        <dbReference type="EMBL" id="OPH36256.1"/>
    </source>
</evidence>
<evidence type="ECO:0000313" key="3">
    <source>
        <dbReference type="Proteomes" id="UP000190777"/>
    </source>
</evidence>
<keyword evidence="3" id="KW-1185">Reference proteome</keyword>
<name>A0A378QRJ6_9GAMM</name>
<evidence type="ECO:0000313" key="4">
    <source>
        <dbReference type="Proteomes" id="UP000254618"/>
    </source>
</evidence>
<reference evidence="2 4" key="2">
    <citation type="submission" date="2018-06" db="EMBL/GenBank/DDBJ databases">
        <authorList>
            <consortium name="Pathogen Informatics"/>
            <person name="Doyle S."/>
        </authorList>
    </citation>
    <scope>NUCLEOTIDE SEQUENCE [LARGE SCALE GENOMIC DNA]</scope>
    <source>
        <strain evidence="2 4">NCTC11012</strain>
    </source>
</reference>
<dbReference type="RefSeq" id="WP_079326148.1">
    <property type="nucleotide sequence ID" value="NZ_MXAP01000097.1"/>
</dbReference>
<proteinExistence type="predicted"/>
<gene>
    <name evidence="1" type="ORF">B5J93_09365</name>
    <name evidence="2" type="ORF">NCTC11012_00204</name>
</gene>
<dbReference type="Proteomes" id="UP000190777">
    <property type="component" value="Unassembled WGS sequence"/>
</dbReference>
<dbReference type="Proteomes" id="UP000254618">
    <property type="component" value="Unassembled WGS sequence"/>
</dbReference>
<dbReference type="EMBL" id="UGQF01000001">
    <property type="protein sequence ID" value="STZ01983.1"/>
    <property type="molecule type" value="Genomic_DNA"/>
</dbReference>
<sequence>MNLNTAKALIDEIGLNEAKNIAENEPSNAFIFFDFGKYRNGIPCPKKYSVNAIKTALQIVEQHNNPISDFDVLLAEIRECRIRTQNSDVVSMLDYLEHFAIGLKE</sequence>
<dbReference type="EMBL" id="MXAP01000097">
    <property type="protein sequence ID" value="OPH36256.1"/>
    <property type="molecule type" value="Genomic_DNA"/>
</dbReference>
<reference evidence="1 3" key="1">
    <citation type="submission" date="2017-03" db="EMBL/GenBank/DDBJ databases">
        <title>Draft genome sequence of Moraxella equi CCUG 4950T type strain.</title>
        <authorList>
            <person name="Salva-Serra F."/>
            <person name="Engstrom-Jakobsson H."/>
            <person name="Thorell K."/>
            <person name="Jaen-Luchoro D."/>
            <person name="Gonzales-Siles L."/>
            <person name="Karlsson R."/>
            <person name="Yazdan S."/>
            <person name="Boulund F."/>
            <person name="Johnning A."/>
            <person name="Engstrand L."/>
            <person name="Kristiansson E."/>
            <person name="Moore E."/>
        </authorList>
    </citation>
    <scope>NUCLEOTIDE SEQUENCE [LARGE SCALE GENOMIC DNA]</scope>
    <source>
        <strain evidence="1 3">CCUG 4950</strain>
    </source>
</reference>
<accession>A0A378QRJ6</accession>